<evidence type="ECO:0000313" key="1">
    <source>
        <dbReference type="EMBL" id="KAJ9578173.1"/>
    </source>
</evidence>
<protein>
    <submittedName>
        <fullName evidence="1">Uncharacterized protein</fullName>
    </submittedName>
</protein>
<accession>A0AAD8E5L9</accession>
<dbReference type="Proteomes" id="UP001233999">
    <property type="component" value="Unassembled WGS sequence"/>
</dbReference>
<organism evidence="1 2">
    <name type="scientific">Diploptera punctata</name>
    <name type="common">Pacific beetle cockroach</name>
    <dbReference type="NCBI Taxonomy" id="6984"/>
    <lineage>
        <taxon>Eukaryota</taxon>
        <taxon>Metazoa</taxon>
        <taxon>Ecdysozoa</taxon>
        <taxon>Arthropoda</taxon>
        <taxon>Hexapoda</taxon>
        <taxon>Insecta</taxon>
        <taxon>Pterygota</taxon>
        <taxon>Neoptera</taxon>
        <taxon>Polyneoptera</taxon>
        <taxon>Dictyoptera</taxon>
        <taxon>Blattodea</taxon>
        <taxon>Blaberoidea</taxon>
        <taxon>Blaberidae</taxon>
        <taxon>Diplopterinae</taxon>
        <taxon>Diploptera</taxon>
    </lineage>
</organism>
<keyword evidence="2" id="KW-1185">Reference proteome</keyword>
<sequence length="143" mass="16618">MGTDWPVYEWKLMSQHSVKKPGQWHFKFATTKRFIISRGMTPSARILVRGEAWYQMNTGMSRKVLKPNVDFSPLHLTLVPVGEPIKKNKICDVKRLLRLHFGDQWEGNADLQFYHELINRDTVDEDVSEDELEGGMVEDADEL</sequence>
<dbReference type="EMBL" id="JASPKZ010008903">
    <property type="protein sequence ID" value="KAJ9578173.1"/>
    <property type="molecule type" value="Genomic_DNA"/>
</dbReference>
<proteinExistence type="predicted"/>
<comment type="caution">
    <text evidence="1">The sequence shown here is derived from an EMBL/GenBank/DDBJ whole genome shotgun (WGS) entry which is preliminary data.</text>
</comment>
<reference evidence="1" key="2">
    <citation type="submission" date="2023-05" db="EMBL/GenBank/DDBJ databases">
        <authorList>
            <person name="Fouks B."/>
        </authorList>
    </citation>
    <scope>NUCLEOTIDE SEQUENCE</scope>
    <source>
        <strain evidence="1">Stay&amp;Tobe</strain>
        <tissue evidence="1">Testes</tissue>
    </source>
</reference>
<gene>
    <name evidence="1" type="ORF">L9F63_005605</name>
</gene>
<evidence type="ECO:0000313" key="2">
    <source>
        <dbReference type="Proteomes" id="UP001233999"/>
    </source>
</evidence>
<reference evidence="1" key="1">
    <citation type="journal article" date="2023" name="IScience">
        <title>Live-bearing cockroach genome reveals convergent evolutionary mechanisms linked to viviparity in insects and beyond.</title>
        <authorList>
            <person name="Fouks B."/>
            <person name="Harrison M.C."/>
            <person name="Mikhailova A.A."/>
            <person name="Marchal E."/>
            <person name="English S."/>
            <person name="Carruthers M."/>
            <person name="Jennings E.C."/>
            <person name="Chiamaka E.L."/>
            <person name="Frigard R.A."/>
            <person name="Pippel M."/>
            <person name="Attardo G.M."/>
            <person name="Benoit J.B."/>
            <person name="Bornberg-Bauer E."/>
            <person name="Tobe S.S."/>
        </authorList>
    </citation>
    <scope>NUCLEOTIDE SEQUENCE</scope>
    <source>
        <strain evidence="1">Stay&amp;Tobe</strain>
    </source>
</reference>
<dbReference type="AlphaFoldDB" id="A0AAD8E5L9"/>
<name>A0AAD8E5L9_DIPPU</name>